<dbReference type="Gene3D" id="3.10.450.40">
    <property type="match status" value="1"/>
</dbReference>
<evidence type="ECO:0000313" key="2">
    <source>
        <dbReference type="Proteomes" id="UP000051679"/>
    </source>
</evidence>
<accession>A0A0R1ZJK1</accession>
<evidence type="ECO:0000313" key="1">
    <source>
        <dbReference type="EMBL" id="KRM54629.1"/>
    </source>
</evidence>
<organism evidence="1 2">
    <name type="scientific">Lacticaseibacillus sharpeae JCM 1186 = DSM 20505</name>
    <dbReference type="NCBI Taxonomy" id="1291052"/>
    <lineage>
        <taxon>Bacteria</taxon>
        <taxon>Bacillati</taxon>
        <taxon>Bacillota</taxon>
        <taxon>Bacilli</taxon>
        <taxon>Lactobacillales</taxon>
        <taxon>Lactobacillaceae</taxon>
        <taxon>Lacticaseibacillus</taxon>
    </lineage>
</organism>
<reference evidence="1 2" key="1">
    <citation type="journal article" date="2015" name="Genome Announc.">
        <title>Expanding the biotechnology potential of lactobacilli through comparative genomics of 213 strains and associated genera.</title>
        <authorList>
            <person name="Sun Z."/>
            <person name="Harris H.M."/>
            <person name="McCann A."/>
            <person name="Guo C."/>
            <person name="Argimon S."/>
            <person name="Zhang W."/>
            <person name="Yang X."/>
            <person name="Jeffery I.B."/>
            <person name="Cooney J.C."/>
            <person name="Kagawa T.F."/>
            <person name="Liu W."/>
            <person name="Song Y."/>
            <person name="Salvetti E."/>
            <person name="Wrobel A."/>
            <person name="Rasinkangas P."/>
            <person name="Parkhill J."/>
            <person name="Rea M.C."/>
            <person name="O'Sullivan O."/>
            <person name="Ritari J."/>
            <person name="Douillard F.P."/>
            <person name="Paul Ross R."/>
            <person name="Yang R."/>
            <person name="Briner A.E."/>
            <person name="Felis G.E."/>
            <person name="de Vos W.M."/>
            <person name="Barrangou R."/>
            <person name="Klaenhammer T.R."/>
            <person name="Caufield P.W."/>
            <person name="Cui Y."/>
            <person name="Zhang H."/>
            <person name="O'Toole P.W."/>
        </authorList>
    </citation>
    <scope>NUCLEOTIDE SEQUENCE [LARGE SCALE GENOMIC DNA]</scope>
    <source>
        <strain evidence="1 2">DSM 20505</strain>
    </source>
</reference>
<comment type="caution">
    <text evidence="1">The sequence shown here is derived from an EMBL/GenBank/DDBJ whole genome shotgun (WGS) entry which is preliminary data.</text>
</comment>
<evidence type="ECO:0008006" key="3">
    <source>
        <dbReference type="Google" id="ProtNLM"/>
    </source>
</evidence>
<dbReference type="AlphaFoldDB" id="A0A0R1ZJK1"/>
<dbReference type="SUPFAM" id="SSF160719">
    <property type="entry name" value="gpW/gp25-like"/>
    <property type="match status" value="1"/>
</dbReference>
<dbReference type="InterPro" id="IPR020288">
    <property type="entry name" value="Sheath_initiator"/>
</dbReference>
<dbReference type="PATRIC" id="fig|1291052.5.peg.2414"/>
<name>A0A0R1ZJK1_9LACO</name>
<dbReference type="EMBL" id="AYYO01000050">
    <property type="protein sequence ID" value="KRM54629.1"/>
    <property type="molecule type" value="Genomic_DNA"/>
</dbReference>
<dbReference type="Pfam" id="PF10934">
    <property type="entry name" value="Sheath_initiator"/>
    <property type="match status" value="1"/>
</dbReference>
<keyword evidence="2" id="KW-1185">Reference proteome</keyword>
<gene>
    <name evidence="1" type="ORF">FC18_GL002340</name>
</gene>
<protein>
    <recommendedName>
        <fullName evidence="3">Phage protein</fullName>
    </recommendedName>
</protein>
<dbReference type="Proteomes" id="UP000051679">
    <property type="component" value="Unassembled WGS sequence"/>
</dbReference>
<proteinExistence type="predicted"/>
<sequence length="126" mass="14453">MTELMEIEEQTLPSLTYRIVNGRVGGLIDDQDAMRQAVEKILRTERFVWPIYDDQYGNDLLELIGKSMPYARNEVKRMLSDALKADDRVDEVTIDRMEQIDDNSLAVWLTVTTVSGELNVETEVSL</sequence>
<dbReference type="RefSeq" id="WP_225353716.1">
    <property type="nucleotide sequence ID" value="NZ_AYYO01000050.1"/>
</dbReference>
<dbReference type="STRING" id="1291052.FC18_GL002340"/>